<dbReference type="PANTHER" id="PTHR30222">
    <property type="entry name" value="SPERMIDINE/PUTRESCINE-BINDING PERIPLASMIC PROTEIN"/>
    <property type="match status" value="1"/>
</dbReference>
<name>A0A2P7SM70_9HYPH</name>
<dbReference type="Pfam" id="PF13416">
    <property type="entry name" value="SBP_bac_8"/>
    <property type="match status" value="1"/>
</dbReference>
<organism evidence="5 6">
    <name type="scientific">Kumtagia ephedrae</name>
    <dbReference type="NCBI Taxonomy" id="2116701"/>
    <lineage>
        <taxon>Bacteria</taxon>
        <taxon>Pseudomonadati</taxon>
        <taxon>Pseudomonadota</taxon>
        <taxon>Alphaproteobacteria</taxon>
        <taxon>Hyphomicrobiales</taxon>
        <taxon>Phyllobacteriaceae</taxon>
        <taxon>Kumtagia</taxon>
    </lineage>
</organism>
<dbReference type="GO" id="GO:0019808">
    <property type="term" value="F:polyamine binding"/>
    <property type="evidence" value="ECO:0007669"/>
    <property type="project" value="InterPro"/>
</dbReference>
<dbReference type="PRINTS" id="PR00909">
    <property type="entry name" value="SPERMDNBNDNG"/>
</dbReference>
<dbReference type="GO" id="GO:0042597">
    <property type="term" value="C:periplasmic space"/>
    <property type="evidence" value="ECO:0007669"/>
    <property type="project" value="UniProtKB-SubCell"/>
</dbReference>
<dbReference type="InterPro" id="IPR006059">
    <property type="entry name" value="SBP"/>
</dbReference>
<accession>A0A2P7SM70</accession>
<protein>
    <submittedName>
        <fullName evidence="5">Spermidine/putrescine ABC transporter substrate-binding protein</fullName>
    </submittedName>
</protein>
<evidence type="ECO:0000256" key="1">
    <source>
        <dbReference type="ARBA" id="ARBA00004418"/>
    </source>
</evidence>
<keyword evidence="4" id="KW-0574">Periplasm</keyword>
<comment type="subcellular location">
    <subcellularLocation>
        <location evidence="1">Periplasm</location>
    </subcellularLocation>
</comment>
<dbReference type="Proteomes" id="UP000241229">
    <property type="component" value="Unassembled WGS sequence"/>
</dbReference>
<evidence type="ECO:0000313" key="6">
    <source>
        <dbReference type="Proteomes" id="UP000241229"/>
    </source>
</evidence>
<reference evidence="5 6" key="1">
    <citation type="submission" date="2018-03" db="EMBL/GenBank/DDBJ databases">
        <title>The draft genome of Mesorhizobium sp. 6GN-30.</title>
        <authorList>
            <person name="Liu L."/>
            <person name="Li L."/>
            <person name="Wang T."/>
            <person name="Zhang X."/>
            <person name="Liang L."/>
        </authorList>
    </citation>
    <scope>NUCLEOTIDE SEQUENCE [LARGE SCALE GENOMIC DNA]</scope>
    <source>
        <strain evidence="5 6">6GN30</strain>
    </source>
</reference>
<evidence type="ECO:0000256" key="3">
    <source>
        <dbReference type="ARBA" id="ARBA00022729"/>
    </source>
</evidence>
<dbReference type="AlphaFoldDB" id="A0A2P7SM70"/>
<dbReference type="EMBL" id="PXYK01000005">
    <property type="protein sequence ID" value="PSJ63485.1"/>
    <property type="molecule type" value="Genomic_DNA"/>
</dbReference>
<keyword evidence="3" id="KW-0732">Signal</keyword>
<keyword evidence="6" id="KW-1185">Reference proteome</keyword>
<dbReference type="InterPro" id="IPR001188">
    <property type="entry name" value="Sperm_putr-bd"/>
</dbReference>
<evidence type="ECO:0000256" key="2">
    <source>
        <dbReference type="ARBA" id="ARBA00022448"/>
    </source>
</evidence>
<sequence>MLSLAAGTTAAQAQEIRVLNWNGYGTDEKFAVEKFKEMTGVTVVHDYYTSEQEMLTKMRTSPGAYDVVVVGTPFLPATRDEGLIEPIDTSKISNFADVSAQFRDSDIVKVGDETWGVPWVWGINSFAYNTETIKDKLTSVNALWDPKYAGRVSLRDDGIYNVQMAALALGQDINHPADMAAIKEKLLALKPQIRSFWASEDEWMKGIAAKNFDIGEIWAGGAARAIKRHKLPIEFVVPTEGASAWFDVMMIAKDAPNKEAAEKFIDYMISPDFYVTWDTNAGAAVSANAKAVAALPEDAFNRTVMGNPEVLERLKFALPLTEEQRQEISDMWAEVKTEFAR</sequence>
<dbReference type="OrthoDB" id="6776301at2"/>
<comment type="caution">
    <text evidence="5">The sequence shown here is derived from an EMBL/GenBank/DDBJ whole genome shotgun (WGS) entry which is preliminary data.</text>
</comment>
<evidence type="ECO:0000313" key="5">
    <source>
        <dbReference type="EMBL" id="PSJ63485.1"/>
    </source>
</evidence>
<dbReference type="SUPFAM" id="SSF53850">
    <property type="entry name" value="Periplasmic binding protein-like II"/>
    <property type="match status" value="1"/>
</dbReference>
<dbReference type="Gene3D" id="3.40.190.10">
    <property type="entry name" value="Periplasmic binding protein-like II"/>
    <property type="match status" value="2"/>
</dbReference>
<dbReference type="PANTHER" id="PTHR30222:SF17">
    <property type="entry name" value="SPERMIDINE_PUTRESCINE-BINDING PERIPLASMIC PROTEIN"/>
    <property type="match status" value="1"/>
</dbReference>
<keyword evidence="2" id="KW-0813">Transport</keyword>
<dbReference type="GO" id="GO:0015846">
    <property type="term" value="P:polyamine transport"/>
    <property type="evidence" value="ECO:0007669"/>
    <property type="project" value="InterPro"/>
</dbReference>
<gene>
    <name evidence="5" type="ORF">C7I84_07425</name>
</gene>
<proteinExistence type="predicted"/>
<evidence type="ECO:0000256" key="4">
    <source>
        <dbReference type="ARBA" id="ARBA00022764"/>
    </source>
</evidence>